<dbReference type="OrthoDB" id="9021722at2"/>
<protein>
    <submittedName>
        <fullName evidence="1">Uncharacterized protein</fullName>
    </submittedName>
</protein>
<dbReference type="EMBL" id="SHKO01000001">
    <property type="protein sequence ID" value="RZT99036.1"/>
    <property type="molecule type" value="Genomic_DNA"/>
</dbReference>
<dbReference type="Proteomes" id="UP000293398">
    <property type="component" value="Unassembled WGS sequence"/>
</dbReference>
<keyword evidence="2" id="KW-1185">Reference proteome</keyword>
<reference evidence="1 2" key="1">
    <citation type="submission" date="2019-02" db="EMBL/GenBank/DDBJ databases">
        <title>Genomic Encyclopedia of Type Strains, Phase IV (KMG-IV): sequencing the most valuable type-strain genomes for metagenomic binning, comparative biology and taxonomic classification.</title>
        <authorList>
            <person name="Goeker M."/>
        </authorList>
    </citation>
    <scope>NUCLEOTIDE SEQUENCE [LARGE SCALE GENOMIC DNA]</scope>
    <source>
        <strain evidence="1 2">DSM 23814</strain>
    </source>
</reference>
<comment type="caution">
    <text evidence="1">The sequence shown here is derived from an EMBL/GenBank/DDBJ whole genome shotgun (WGS) entry which is preliminary data.</text>
</comment>
<name>A0A4Q7VRB3_9BURK</name>
<organism evidence="1 2">
    <name type="scientific">Advenella incenata</name>
    <dbReference type="NCBI Taxonomy" id="267800"/>
    <lineage>
        <taxon>Bacteria</taxon>
        <taxon>Pseudomonadati</taxon>
        <taxon>Pseudomonadota</taxon>
        <taxon>Betaproteobacteria</taxon>
        <taxon>Burkholderiales</taxon>
        <taxon>Alcaligenaceae</taxon>
    </lineage>
</organism>
<proteinExistence type="predicted"/>
<dbReference type="AlphaFoldDB" id="A0A4Q7VRB3"/>
<sequence length="119" mass="14451">MDKYEFRRLQLQRLVDKYGEGFKSKFAKRVQMHPASISHMLYKLGIPGKRLITERTIEQIEKKLSLPTGWFDKPLKHEDGPWPFQLITYQQFLMLDERDHREIEWILKMKFEKNVNNDL</sequence>
<evidence type="ECO:0000313" key="2">
    <source>
        <dbReference type="Proteomes" id="UP000293398"/>
    </source>
</evidence>
<evidence type="ECO:0000313" key="1">
    <source>
        <dbReference type="EMBL" id="RZT99036.1"/>
    </source>
</evidence>
<gene>
    <name evidence="1" type="ORF">EV681_0817</name>
</gene>
<dbReference type="RefSeq" id="WP_130303338.1">
    <property type="nucleotide sequence ID" value="NZ_SHKO01000001.1"/>
</dbReference>
<accession>A0A4Q7VRB3</accession>